<feature type="coiled-coil region" evidence="1">
    <location>
        <begin position="467"/>
        <end position="536"/>
    </location>
</feature>
<evidence type="ECO:0000256" key="2">
    <source>
        <dbReference type="SAM" id="MobiDB-lite"/>
    </source>
</evidence>
<feature type="compositionally biased region" description="Polar residues" evidence="2">
    <location>
        <begin position="565"/>
        <end position="575"/>
    </location>
</feature>
<organism evidence="3 4">
    <name type="scientific">Aureobasidium subglaciale (strain EXF-2481)</name>
    <name type="common">Aureobasidium pullulans var. subglaciale</name>
    <dbReference type="NCBI Taxonomy" id="1043005"/>
    <lineage>
        <taxon>Eukaryota</taxon>
        <taxon>Fungi</taxon>
        <taxon>Dikarya</taxon>
        <taxon>Ascomycota</taxon>
        <taxon>Pezizomycotina</taxon>
        <taxon>Dothideomycetes</taxon>
        <taxon>Dothideomycetidae</taxon>
        <taxon>Dothideales</taxon>
        <taxon>Saccotheciaceae</taxon>
        <taxon>Aureobasidium</taxon>
    </lineage>
</organism>
<gene>
    <name evidence="3" type="ORF">AUEXF2481DRAFT_34998</name>
</gene>
<dbReference type="PANTHER" id="PTHR23159">
    <property type="entry name" value="CENTROSOMAL PROTEIN 2"/>
    <property type="match status" value="1"/>
</dbReference>
<dbReference type="EMBL" id="KL584749">
    <property type="protein sequence ID" value="KER00747.1"/>
    <property type="molecule type" value="Genomic_DNA"/>
</dbReference>
<dbReference type="AlphaFoldDB" id="A0A074ZR39"/>
<feature type="coiled-coil region" evidence="1">
    <location>
        <begin position="296"/>
        <end position="381"/>
    </location>
</feature>
<name>A0A074ZR39_AURSE</name>
<dbReference type="Proteomes" id="UP000030641">
    <property type="component" value="Unassembled WGS sequence"/>
</dbReference>
<reference evidence="3 4" key="1">
    <citation type="journal article" date="2014" name="BMC Genomics">
        <title>Genome sequencing of four Aureobasidium pullulans varieties: biotechnological potential, stress tolerance, and description of new species.</title>
        <authorList>
            <person name="Gostin Ar C."/>
            <person name="Ohm R.A."/>
            <person name="Kogej T."/>
            <person name="Sonjak S."/>
            <person name="Turk M."/>
            <person name="Zajc J."/>
            <person name="Zalar P."/>
            <person name="Grube M."/>
            <person name="Sun H."/>
            <person name="Han J."/>
            <person name="Sharma A."/>
            <person name="Chiniquy J."/>
            <person name="Ngan C.Y."/>
            <person name="Lipzen A."/>
            <person name="Barry K."/>
            <person name="Grigoriev I.V."/>
            <person name="Gunde-Cimerman N."/>
        </authorList>
    </citation>
    <scope>NUCLEOTIDE SEQUENCE [LARGE SCALE GENOMIC DNA]</scope>
    <source>
        <strain evidence="3 4">EXF-2481</strain>
    </source>
</reference>
<dbReference type="InParanoid" id="A0A074ZR39"/>
<keyword evidence="4" id="KW-1185">Reference proteome</keyword>
<evidence type="ECO:0000313" key="3">
    <source>
        <dbReference type="EMBL" id="KER00747.1"/>
    </source>
</evidence>
<dbReference type="OMA" id="EIYERRT"/>
<feature type="coiled-coil region" evidence="1">
    <location>
        <begin position="186"/>
        <end position="252"/>
    </location>
</feature>
<dbReference type="RefSeq" id="XP_013349263.1">
    <property type="nucleotide sequence ID" value="XM_013493809.1"/>
</dbReference>
<sequence length="858" mass="95561">MATMQGNHRTRVIDLEKQLAAASVSAPATVPSPTSARSDSAYVNSLLKQLKEKTKQEEAATKEKKKLEITLRGKVEQERAAAEEKKKLKTDAEVLLQRSNDLKLKTPERNSGQDLVDAQASSTVLTTDNADLKKQLLEQQQRIQQIEATARAEVQSREEQITALRTANDESNDIFLQQQTDAHATRETLQRDLNEARTRLEQTINQARIADSDQRRTIEDLEEQSTDIQGAAENLRERIRVLDTERTEALELIEKYRTQGTAHVEGQDKKISELQGQIDVLQHIISSNNNETALRMSTAEGQYNALKAENEELRNNVQASRENKPPAATEQAVEDCRKQLEEEKAKSQKLQATMITAEKNYKSQSAEYSKKQDEVSNLKELLKKSQRPRAPLALPSPRKPQDVDTDIGDSSRPSAEAHAQALKKIQELQNEWNIARSGAMNSSNVPLAAIMEQNERMEKDFETEDQLKDCKNKVARLKRDIDSIMNEKLEISDESHSFKVKVDNLENELDFKDQRATELEGEVGALQAEIDRLRQVNTGLIDTNTNLAASNLQLQWDEEARKNNANVQPTDENNQPPAPTPFSNAPALPPPADVSLPESSSPADRRDSDMNDAPEIPVRLSAAELARRPIRPLRSRSPGKDSNVRGGSRSPTHAPRAPSPLRQIFDLNSSRPPSPNVFAPMQDTNPPGNFNFGGGALNNAPSFCPPGSNAPSSPFSEIVSSAPKTRDEERVEAAARHAEELRQHSAALDEADHQARLEQGARWTEELQQGQQEYEAAGRRIAHADRLVAAGPPEDTEMDTGDVVQATPPRNLVEGSVEEIALLRSLPENGGGLCDQMYRDHNYQLPDSFDEYGDPQWY</sequence>
<evidence type="ECO:0000256" key="1">
    <source>
        <dbReference type="SAM" id="Coils"/>
    </source>
</evidence>
<accession>A0A074ZR39</accession>
<dbReference type="HOGENOM" id="CLU_333152_0_0_1"/>
<feature type="coiled-coil region" evidence="1">
    <location>
        <begin position="43"/>
        <end position="105"/>
    </location>
</feature>
<feature type="region of interest" description="Disordered" evidence="2">
    <location>
        <begin position="381"/>
        <end position="418"/>
    </location>
</feature>
<evidence type="ECO:0000313" key="4">
    <source>
        <dbReference type="Proteomes" id="UP000030641"/>
    </source>
</evidence>
<dbReference type="OrthoDB" id="3928197at2759"/>
<proteinExistence type="predicted"/>
<protein>
    <submittedName>
        <fullName evidence="3">Uncharacterized protein</fullName>
    </submittedName>
</protein>
<dbReference type="GeneID" id="25365207"/>
<dbReference type="PANTHER" id="PTHR23159:SF31">
    <property type="entry name" value="CENTROSOME-ASSOCIATED PROTEIN CEP250 ISOFORM X1"/>
    <property type="match status" value="1"/>
</dbReference>
<feature type="region of interest" description="Disordered" evidence="2">
    <location>
        <begin position="565"/>
        <end position="675"/>
    </location>
</feature>
<keyword evidence="1" id="KW-0175">Coiled coil</keyword>